<evidence type="ECO:0000313" key="2">
    <source>
        <dbReference type="Proteomes" id="UP000821853"/>
    </source>
</evidence>
<dbReference type="OMA" id="HDCEPRR"/>
<name>A0A9J6G6Y7_HAELO</name>
<dbReference type="Proteomes" id="UP000821853">
    <property type="component" value="Chromosome 4"/>
</dbReference>
<dbReference type="OrthoDB" id="7978292at2759"/>
<reference evidence="1 2" key="1">
    <citation type="journal article" date="2020" name="Cell">
        <title>Large-Scale Comparative Analyses of Tick Genomes Elucidate Their Genetic Diversity and Vector Capacities.</title>
        <authorList>
            <consortium name="Tick Genome and Microbiome Consortium (TIGMIC)"/>
            <person name="Jia N."/>
            <person name="Wang J."/>
            <person name="Shi W."/>
            <person name="Du L."/>
            <person name="Sun Y."/>
            <person name="Zhan W."/>
            <person name="Jiang J.F."/>
            <person name="Wang Q."/>
            <person name="Zhang B."/>
            <person name="Ji P."/>
            <person name="Bell-Sakyi L."/>
            <person name="Cui X.M."/>
            <person name="Yuan T.T."/>
            <person name="Jiang B.G."/>
            <person name="Yang W.F."/>
            <person name="Lam T.T."/>
            <person name="Chang Q.C."/>
            <person name="Ding S.J."/>
            <person name="Wang X.J."/>
            <person name="Zhu J.G."/>
            <person name="Ruan X.D."/>
            <person name="Zhao L."/>
            <person name="Wei J.T."/>
            <person name="Ye R.Z."/>
            <person name="Que T.C."/>
            <person name="Du C.H."/>
            <person name="Zhou Y.H."/>
            <person name="Cheng J.X."/>
            <person name="Dai P.F."/>
            <person name="Guo W.B."/>
            <person name="Han X.H."/>
            <person name="Huang E.J."/>
            <person name="Li L.F."/>
            <person name="Wei W."/>
            <person name="Gao Y.C."/>
            <person name="Liu J.Z."/>
            <person name="Shao H.Z."/>
            <person name="Wang X."/>
            <person name="Wang C.C."/>
            <person name="Yang T.C."/>
            <person name="Huo Q.B."/>
            <person name="Li W."/>
            <person name="Chen H.Y."/>
            <person name="Chen S.E."/>
            <person name="Zhou L.G."/>
            <person name="Ni X.B."/>
            <person name="Tian J.H."/>
            <person name="Sheng Y."/>
            <person name="Liu T."/>
            <person name="Pan Y.S."/>
            <person name="Xia L.Y."/>
            <person name="Li J."/>
            <person name="Zhao F."/>
            <person name="Cao W.C."/>
        </authorList>
    </citation>
    <scope>NUCLEOTIDE SEQUENCE [LARGE SCALE GENOMIC DNA]</scope>
    <source>
        <strain evidence="1">HaeL-2018</strain>
    </source>
</reference>
<sequence length="339" mass="38182">MKEWLPHCEQSLEPASVSPVNNRHKCDQTAARLGPCRLKVYACRNRPVLSSVLISIKQVWAARRGGRGLAWPDHESYRRIRSLDPRHYCAPPTLARTVIPKLTDNTNLAEADPSTIGQAVQQAGHLTKQECRDIFIKLRRRQNLLAVDAYRDSPAANLLALQQIAILGKSHPTITYEANNINSAQSVIRDVSLDLSQVFLQYELLVLSRKILNFRRLVQTASLLITIEGSTLPHPALLCSTVFRLYPQHPNSQQCLHCFSLGHRTLVCPCRNVFLGGATCGTKFPPDQSPSDTRHDCEPRRVNCSGEHPATDPNCPARDEAAKALRERTRTMRWRYMKT</sequence>
<evidence type="ECO:0000313" key="1">
    <source>
        <dbReference type="EMBL" id="KAH9374166.1"/>
    </source>
</evidence>
<comment type="caution">
    <text evidence="1">The sequence shown here is derived from an EMBL/GenBank/DDBJ whole genome shotgun (WGS) entry which is preliminary data.</text>
</comment>
<dbReference type="VEuPathDB" id="VectorBase:HLOH_048427"/>
<accession>A0A9J6G6Y7</accession>
<gene>
    <name evidence="1" type="ORF">HPB48_005435</name>
</gene>
<protein>
    <submittedName>
        <fullName evidence="1">Uncharacterized protein</fullName>
    </submittedName>
</protein>
<dbReference type="EMBL" id="JABSTR010000006">
    <property type="protein sequence ID" value="KAH9374166.1"/>
    <property type="molecule type" value="Genomic_DNA"/>
</dbReference>
<organism evidence="1 2">
    <name type="scientific">Haemaphysalis longicornis</name>
    <name type="common">Bush tick</name>
    <dbReference type="NCBI Taxonomy" id="44386"/>
    <lineage>
        <taxon>Eukaryota</taxon>
        <taxon>Metazoa</taxon>
        <taxon>Ecdysozoa</taxon>
        <taxon>Arthropoda</taxon>
        <taxon>Chelicerata</taxon>
        <taxon>Arachnida</taxon>
        <taxon>Acari</taxon>
        <taxon>Parasitiformes</taxon>
        <taxon>Ixodida</taxon>
        <taxon>Ixodoidea</taxon>
        <taxon>Ixodidae</taxon>
        <taxon>Haemaphysalinae</taxon>
        <taxon>Haemaphysalis</taxon>
    </lineage>
</organism>
<proteinExistence type="predicted"/>
<keyword evidence="2" id="KW-1185">Reference proteome</keyword>
<dbReference type="AlphaFoldDB" id="A0A9J6G6Y7"/>